<name>H0ERB4_GLAL7</name>
<dbReference type="EMBL" id="AGUE01000134">
    <property type="protein sequence ID" value="EHK98942.1"/>
    <property type="molecule type" value="Genomic_DNA"/>
</dbReference>
<dbReference type="AlphaFoldDB" id="H0ERB4"/>
<keyword evidence="2" id="KW-1185">Reference proteome</keyword>
<gene>
    <name evidence="1" type="ORF">M7I_5233</name>
</gene>
<dbReference type="InParanoid" id="H0ERB4"/>
<dbReference type="HOGENOM" id="CLU_1906928_0_0_1"/>
<protein>
    <submittedName>
        <fullName evidence="1">Uncharacterized protein</fullName>
    </submittedName>
</protein>
<reference evidence="1 2" key="1">
    <citation type="journal article" date="2012" name="Eukaryot. Cell">
        <title>Genome sequence of the fungus Glarea lozoyensis: the first genome sequence of a species from the Helotiaceae family.</title>
        <authorList>
            <person name="Youssar L."/>
            <person name="Gruening B.A."/>
            <person name="Erxleben A."/>
            <person name="Guenther S."/>
            <person name="Huettel W."/>
        </authorList>
    </citation>
    <scope>NUCLEOTIDE SEQUENCE [LARGE SCALE GENOMIC DNA]</scope>
    <source>
        <strain evidence="2">ATCC 74030 / MF5533</strain>
    </source>
</reference>
<accession>H0ERB4</accession>
<organism evidence="1 2">
    <name type="scientific">Glarea lozoyensis (strain ATCC 74030 / MF5533)</name>
    <dbReference type="NCBI Taxonomy" id="1104152"/>
    <lineage>
        <taxon>Eukaryota</taxon>
        <taxon>Fungi</taxon>
        <taxon>Dikarya</taxon>
        <taxon>Ascomycota</taxon>
        <taxon>Pezizomycotina</taxon>
        <taxon>Leotiomycetes</taxon>
        <taxon>Helotiales</taxon>
        <taxon>Helotiaceae</taxon>
        <taxon>Glarea</taxon>
    </lineage>
</organism>
<proteinExistence type="predicted"/>
<evidence type="ECO:0000313" key="1">
    <source>
        <dbReference type="EMBL" id="EHK98942.1"/>
    </source>
</evidence>
<dbReference type="Proteomes" id="UP000005446">
    <property type="component" value="Unassembled WGS sequence"/>
</dbReference>
<comment type="caution">
    <text evidence="1">The sequence shown here is derived from an EMBL/GenBank/DDBJ whole genome shotgun (WGS) entry which is preliminary data.</text>
</comment>
<evidence type="ECO:0000313" key="2">
    <source>
        <dbReference type="Proteomes" id="UP000005446"/>
    </source>
</evidence>
<sequence length="133" mass="14263">MVRISRFTCHWISYPSGVVENGTAMTPALSIKPLRVASWAVKVFAAATMVAKRLLSMTRGINTASGEATVNILSLELGGTSSSAGGEYYGLQVCLKRLPSEVVGFLSVGGLWTSFVREKGPEWIMVFLSSTQS</sequence>